<feature type="compositionally biased region" description="Low complexity" evidence="1">
    <location>
        <begin position="56"/>
        <end position="70"/>
    </location>
</feature>
<gene>
    <name evidence="2" type="ORF">PCOR1329_LOCUS65726</name>
</gene>
<dbReference type="EMBL" id="CAUYUJ010018427">
    <property type="protein sequence ID" value="CAK0883532.1"/>
    <property type="molecule type" value="Genomic_DNA"/>
</dbReference>
<accession>A0ABN9WB91</accession>
<feature type="region of interest" description="Disordered" evidence="1">
    <location>
        <begin position="1"/>
        <end position="132"/>
    </location>
</feature>
<feature type="compositionally biased region" description="Basic and acidic residues" evidence="1">
    <location>
        <begin position="41"/>
        <end position="55"/>
    </location>
</feature>
<comment type="caution">
    <text evidence="2">The sequence shown here is derived from an EMBL/GenBank/DDBJ whole genome shotgun (WGS) entry which is preliminary data.</text>
</comment>
<dbReference type="Proteomes" id="UP001189429">
    <property type="component" value="Unassembled WGS sequence"/>
</dbReference>
<organism evidence="2 3">
    <name type="scientific">Prorocentrum cordatum</name>
    <dbReference type="NCBI Taxonomy" id="2364126"/>
    <lineage>
        <taxon>Eukaryota</taxon>
        <taxon>Sar</taxon>
        <taxon>Alveolata</taxon>
        <taxon>Dinophyceae</taxon>
        <taxon>Prorocentrales</taxon>
        <taxon>Prorocentraceae</taxon>
        <taxon>Prorocentrum</taxon>
    </lineage>
</organism>
<proteinExistence type="predicted"/>
<evidence type="ECO:0000313" key="2">
    <source>
        <dbReference type="EMBL" id="CAK0883532.1"/>
    </source>
</evidence>
<protein>
    <submittedName>
        <fullName evidence="2">Uncharacterized protein</fullName>
    </submittedName>
</protein>
<evidence type="ECO:0000313" key="3">
    <source>
        <dbReference type="Proteomes" id="UP001189429"/>
    </source>
</evidence>
<reference evidence="2" key="1">
    <citation type="submission" date="2023-10" db="EMBL/GenBank/DDBJ databases">
        <authorList>
            <person name="Chen Y."/>
            <person name="Shah S."/>
            <person name="Dougan E. K."/>
            <person name="Thang M."/>
            <person name="Chan C."/>
        </authorList>
    </citation>
    <scope>NUCLEOTIDE SEQUENCE [LARGE SCALE GENOMIC DNA]</scope>
</reference>
<sequence length="132" mass="14559">MFTTESLKTSHVRVAMTENRPKLGPVNAPSHSCGPRARAGRPPESRHRADVRRAPGGENELLAAKGGAALARREGRGGGQRRSRKEEEEEEEEDRRGWGDVCAARPSSEEHVLRARPRRRPAWSFSGKGGRS</sequence>
<keyword evidence="3" id="KW-1185">Reference proteome</keyword>
<name>A0ABN9WB91_9DINO</name>
<evidence type="ECO:0000256" key="1">
    <source>
        <dbReference type="SAM" id="MobiDB-lite"/>
    </source>
</evidence>